<dbReference type="InterPro" id="IPR000531">
    <property type="entry name" value="Beta-barrel_TonB"/>
</dbReference>
<dbReference type="EMBL" id="CP045997">
    <property type="protein sequence ID" value="QHV94296.1"/>
    <property type="molecule type" value="Genomic_DNA"/>
</dbReference>
<comment type="similarity">
    <text evidence="8">Belongs to the TonB-dependent receptor family.</text>
</comment>
<keyword evidence="7 8" id="KW-0998">Cell outer membrane</keyword>
<accession>A0A6P1VSF6</accession>
<dbReference type="InterPro" id="IPR018247">
    <property type="entry name" value="EF_Hand_1_Ca_BS"/>
</dbReference>
<evidence type="ECO:0000256" key="2">
    <source>
        <dbReference type="ARBA" id="ARBA00022448"/>
    </source>
</evidence>
<evidence type="ECO:0000256" key="6">
    <source>
        <dbReference type="ARBA" id="ARBA00023136"/>
    </source>
</evidence>
<protein>
    <submittedName>
        <fullName evidence="10">SusC/RagA family TonB-linked outer membrane protein</fullName>
    </submittedName>
</protein>
<organism evidence="10 11">
    <name type="scientific">Spirosoma endbachense</name>
    <dbReference type="NCBI Taxonomy" id="2666025"/>
    <lineage>
        <taxon>Bacteria</taxon>
        <taxon>Pseudomonadati</taxon>
        <taxon>Bacteroidota</taxon>
        <taxon>Cytophagia</taxon>
        <taxon>Cytophagales</taxon>
        <taxon>Cytophagaceae</taxon>
        <taxon>Spirosoma</taxon>
    </lineage>
</organism>
<proteinExistence type="inferred from homology"/>
<dbReference type="Gene3D" id="2.40.170.20">
    <property type="entry name" value="TonB-dependent receptor, beta-barrel domain"/>
    <property type="match status" value="1"/>
</dbReference>
<dbReference type="InterPro" id="IPR039426">
    <property type="entry name" value="TonB-dep_rcpt-like"/>
</dbReference>
<evidence type="ECO:0000313" key="10">
    <source>
        <dbReference type="EMBL" id="QHV94296.1"/>
    </source>
</evidence>
<dbReference type="SUPFAM" id="SSF56935">
    <property type="entry name" value="Porins"/>
    <property type="match status" value="1"/>
</dbReference>
<dbReference type="RefSeq" id="WP_162384719.1">
    <property type="nucleotide sequence ID" value="NZ_CP045997.1"/>
</dbReference>
<gene>
    <name evidence="10" type="ORF">GJR95_04345</name>
</gene>
<keyword evidence="6 8" id="KW-0472">Membrane</keyword>
<dbReference type="InterPro" id="IPR023996">
    <property type="entry name" value="TonB-dep_OMP_SusC/RagA"/>
</dbReference>
<dbReference type="PROSITE" id="PS00018">
    <property type="entry name" value="EF_HAND_1"/>
    <property type="match status" value="1"/>
</dbReference>
<evidence type="ECO:0000256" key="5">
    <source>
        <dbReference type="ARBA" id="ARBA00023077"/>
    </source>
</evidence>
<comment type="subcellular location">
    <subcellularLocation>
        <location evidence="1 8">Cell outer membrane</location>
        <topology evidence="1 8">Multi-pass membrane protein</topology>
    </subcellularLocation>
</comment>
<dbReference type="NCBIfam" id="TIGR04056">
    <property type="entry name" value="OMP_RagA_SusC"/>
    <property type="match status" value="1"/>
</dbReference>
<keyword evidence="4 8" id="KW-0812">Transmembrane</keyword>
<evidence type="ECO:0000256" key="8">
    <source>
        <dbReference type="PROSITE-ProRule" id="PRU01360"/>
    </source>
</evidence>
<dbReference type="KEGG" id="senf:GJR95_04345"/>
<dbReference type="Pfam" id="PF00593">
    <property type="entry name" value="TonB_dep_Rec_b-barrel"/>
    <property type="match status" value="1"/>
</dbReference>
<dbReference type="Proteomes" id="UP000464577">
    <property type="component" value="Chromosome"/>
</dbReference>
<dbReference type="InterPro" id="IPR036942">
    <property type="entry name" value="Beta-barrel_TonB_sf"/>
</dbReference>
<evidence type="ECO:0000256" key="1">
    <source>
        <dbReference type="ARBA" id="ARBA00004571"/>
    </source>
</evidence>
<dbReference type="PROSITE" id="PS52016">
    <property type="entry name" value="TONB_DEPENDENT_REC_3"/>
    <property type="match status" value="1"/>
</dbReference>
<sequence>MPTGRRSGLIRSIQPLKLTAQIMGAARLIDDEESYYINMKGTGGVGDAQAGITNRRRMLLQNTNQLTYQKTIGTAHNLSITAVYEQQREEYNDNFAGSKGFNTDALTYNNLGFGNSPYYPSSNRTSKTIQSVMGRINYAYNDRYLLSFTSRYDGASVFGQDHKWGFFPSAAAAWRISNEDFFKNVSQISNLKLRVSYGLTGSQGVAPYTSLDQLNTYSAYSINGSTLSPGVTLGVQGNPDLRWKKTAQMDLGLDVGLLNNRIEFTVDLYRKKTSDLLLNVPLPLTSGYTSVLRNVGQVENKGIELSLGGTPVRGSFTWNSNANLAINQNKVLALSGGDEITLGAPGLPNFDNTIFLTVGQPMGVLKGYSQNGTWGTTEADQAAKYGAIPGSPKYVDQNNDGVINDKDITSMGTTFPKFTYGWTNTFSYSNFDLNVFIQGVSGNQICNLSRVYMDRTSSDADATSTRILDRWTPDHQNTNVPSFAGTNKSELLQSNRWLENGSYLRVKTITLGYNLPKAIANVAKIKAARLYVSGVNLITVTKYTGYDPEARTGVDTFGGIDLATCRIKARDKKRD</sequence>
<keyword evidence="11" id="KW-1185">Reference proteome</keyword>
<name>A0A6P1VSF6_9BACT</name>
<evidence type="ECO:0000256" key="3">
    <source>
        <dbReference type="ARBA" id="ARBA00022452"/>
    </source>
</evidence>
<evidence type="ECO:0000259" key="9">
    <source>
        <dbReference type="Pfam" id="PF00593"/>
    </source>
</evidence>
<dbReference type="GO" id="GO:0009279">
    <property type="term" value="C:cell outer membrane"/>
    <property type="evidence" value="ECO:0007669"/>
    <property type="project" value="UniProtKB-SubCell"/>
</dbReference>
<keyword evidence="2 8" id="KW-0813">Transport</keyword>
<evidence type="ECO:0000256" key="7">
    <source>
        <dbReference type="ARBA" id="ARBA00023237"/>
    </source>
</evidence>
<reference evidence="10 11" key="1">
    <citation type="submission" date="2019-11" db="EMBL/GenBank/DDBJ databases">
        <title>Spirosoma endbachense sp. nov., isolated from a natural salt meadow.</title>
        <authorList>
            <person name="Rojas J."/>
            <person name="Ambika Manirajan B."/>
            <person name="Ratering S."/>
            <person name="Suarez C."/>
            <person name="Geissler-Plaum R."/>
            <person name="Schnell S."/>
        </authorList>
    </citation>
    <scope>NUCLEOTIDE SEQUENCE [LARGE SCALE GENOMIC DNA]</scope>
    <source>
        <strain evidence="10 11">I-24</strain>
    </source>
</reference>
<keyword evidence="5" id="KW-0798">TonB box</keyword>
<keyword evidence="3 8" id="KW-1134">Transmembrane beta strand</keyword>
<feature type="domain" description="TonB-dependent receptor-like beta-barrel" evidence="9">
    <location>
        <begin position="60"/>
        <end position="401"/>
    </location>
</feature>
<evidence type="ECO:0000313" key="11">
    <source>
        <dbReference type="Proteomes" id="UP000464577"/>
    </source>
</evidence>
<dbReference type="AlphaFoldDB" id="A0A6P1VSF6"/>
<evidence type="ECO:0000256" key="4">
    <source>
        <dbReference type="ARBA" id="ARBA00022692"/>
    </source>
</evidence>